<proteinExistence type="predicted"/>
<dbReference type="Gene3D" id="3.10.129.10">
    <property type="entry name" value="Hotdog Thioesterase"/>
    <property type="match status" value="1"/>
</dbReference>
<organism evidence="1 2">
    <name type="scientific">Hanstruepera neustonica</name>
    <dbReference type="NCBI Taxonomy" id="1445657"/>
    <lineage>
        <taxon>Bacteria</taxon>
        <taxon>Pseudomonadati</taxon>
        <taxon>Bacteroidota</taxon>
        <taxon>Flavobacteriia</taxon>
        <taxon>Flavobacteriales</taxon>
        <taxon>Flavobacteriaceae</taxon>
        <taxon>Hanstruepera</taxon>
    </lineage>
</organism>
<dbReference type="InterPro" id="IPR029069">
    <property type="entry name" value="HotDog_dom_sf"/>
</dbReference>
<dbReference type="Proteomes" id="UP000236641">
    <property type="component" value="Unassembled WGS sequence"/>
</dbReference>
<reference evidence="1 2" key="1">
    <citation type="submission" date="2018-01" db="EMBL/GenBank/DDBJ databases">
        <title>The draft genome of Hanstruepera neustonica JCM19743.</title>
        <authorList>
            <person name="He R.-H."/>
            <person name="Du Z.-J."/>
        </authorList>
    </citation>
    <scope>NUCLEOTIDE SEQUENCE [LARGE SCALE GENOMIC DNA]</scope>
    <source>
        <strain evidence="1 2">JCM19743</strain>
    </source>
</reference>
<evidence type="ECO:0000313" key="1">
    <source>
        <dbReference type="EMBL" id="PNQ74642.1"/>
    </source>
</evidence>
<dbReference type="OrthoDB" id="826697at2"/>
<dbReference type="AlphaFoldDB" id="A0A2K1E2X9"/>
<gene>
    <name evidence="1" type="ORF">C1T31_00405</name>
</gene>
<name>A0A2K1E2X9_9FLAO</name>
<protein>
    <submittedName>
        <fullName evidence="1">ABC transporter permease</fullName>
    </submittedName>
</protein>
<accession>A0A2K1E2X9</accession>
<sequence>MNYQDIDITNFLPHRKPFLMVDNVLSIDDKHVSTSFTIKDDCIFIDNGVFNEAGMTENAAQTCSSIVGKGYFQDDDVLGERTKLIGFISAIKTLQISRCPKVGTTIETYAKINSKLATDQYVMCSITCSISQNQEELLSCEMNLFIREIH</sequence>
<comment type="caution">
    <text evidence="1">The sequence shown here is derived from an EMBL/GenBank/DDBJ whole genome shotgun (WGS) entry which is preliminary data.</text>
</comment>
<dbReference type="RefSeq" id="WP_103050495.1">
    <property type="nucleotide sequence ID" value="NZ_POWF01000001.1"/>
</dbReference>
<evidence type="ECO:0000313" key="2">
    <source>
        <dbReference type="Proteomes" id="UP000236641"/>
    </source>
</evidence>
<dbReference type="Pfam" id="PF22817">
    <property type="entry name" value="ApeP-like"/>
    <property type="match status" value="1"/>
</dbReference>
<dbReference type="SUPFAM" id="SSF54637">
    <property type="entry name" value="Thioesterase/thiol ester dehydrase-isomerase"/>
    <property type="match status" value="1"/>
</dbReference>
<dbReference type="EMBL" id="POWF01000001">
    <property type="protein sequence ID" value="PNQ74642.1"/>
    <property type="molecule type" value="Genomic_DNA"/>
</dbReference>
<dbReference type="InterPro" id="IPR016776">
    <property type="entry name" value="ApeP-like_dehydratase"/>
</dbReference>
<keyword evidence="2" id="KW-1185">Reference proteome</keyword>